<evidence type="ECO:0000313" key="3">
    <source>
        <dbReference type="Proteomes" id="UP001456524"/>
    </source>
</evidence>
<accession>A0ABR1Y4P5</accession>
<proteinExistence type="predicted"/>
<evidence type="ECO:0000256" key="1">
    <source>
        <dbReference type="SAM" id="SignalP"/>
    </source>
</evidence>
<feature type="chain" id="PRO_5046459662" description="Secreted protein" evidence="1">
    <location>
        <begin position="19"/>
        <end position="124"/>
    </location>
</feature>
<comment type="caution">
    <text evidence="2">The sequence shown here is derived from an EMBL/GenBank/DDBJ whole genome shotgun (WGS) entry which is preliminary data.</text>
</comment>
<dbReference type="Proteomes" id="UP001456524">
    <property type="component" value="Unassembled WGS sequence"/>
</dbReference>
<feature type="signal peptide" evidence="1">
    <location>
        <begin position="1"/>
        <end position="18"/>
    </location>
</feature>
<reference evidence="2 3" key="1">
    <citation type="journal article" date="2022" name="G3 (Bethesda)">
        <title>Enemy or ally: a genomic approach to elucidate the lifestyle of Phyllosticta citrichinaensis.</title>
        <authorList>
            <person name="Buijs V.A."/>
            <person name="Groenewald J.Z."/>
            <person name="Haridas S."/>
            <person name="LaButti K.M."/>
            <person name="Lipzen A."/>
            <person name="Martin F.M."/>
            <person name="Barry K."/>
            <person name="Grigoriev I.V."/>
            <person name="Crous P.W."/>
            <person name="Seidl M.F."/>
        </authorList>
    </citation>
    <scope>NUCLEOTIDE SEQUENCE [LARGE SCALE GENOMIC DNA]</scope>
    <source>
        <strain evidence="2 3">CBS 129764</strain>
    </source>
</reference>
<keyword evidence="1" id="KW-0732">Signal</keyword>
<evidence type="ECO:0000313" key="2">
    <source>
        <dbReference type="EMBL" id="KAK8176150.1"/>
    </source>
</evidence>
<name>A0ABR1Y4P5_9PEZI</name>
<keyword evidence="3" id="KW-1185">Reference proteome</keyword>
<protein>
    <recommendedName>
        <fullName evidence="4">Secreted protein</fullName>
    </recommendedName>
</protein>
<sequence>MAAVFLFVSPLLSRRAWSSLVEPVFRRVSDLPPACTYTCLCAASSSRSRFFMQRLCSFRHCWLAGWFDAYAARPVLTALVVLVPPSLELMTPVEEYARRRPKTIFCSTQVVLYRLAPKGRRCSR</sequence>
<gene>
    <name evidence="2" type="ORF">IWX90DRAFT_133295</name>
</gene>
<organism evidence="2 3">
    <name type="scientific">Phyllosticta citrichinensis</name>
    <dbReference type="NCBI Taxonomy" id="1130410"/>
    <lineage>
        <taxon>Eukaryota</taxon>
        <taxon>Fungi</taxon>
        <taxon>Dikarya</taxon>
        <taxon>Ascomycota</taxon>
        <taxon>Pezizomycotina</taxon>
        <taxon>Dothideomycetes</taxon>
        <taxon>Dothideomycetes incertae sedis</taxon>
        <taxon>Botryosphaeriales</taxon>
        <taxon>Phyllostictaceae</taxon>
        <taxon>Phyllosticta</taxon>
    </lineage>
</organism>
<dbReference type="EMBL" id="JBBWUH010000002">
    <property type="protein sequence ID" value="KAK8176150.1"/>
    <property type="molecule type" value="Genomic_DNA"/>
</dbReference>
<evidence type="ECO:0008006" key="4">
    <source>
        <dbReference type="Google" id="ProtNLM"/>
    </source>
</evidence>